<accession>A0ACB8AUN8</accession>
<dbReference type="Proteomes" id="UP000790377">
    <property type="component" value="Unassembled WGS sequence"/>
</dbReference>
<organism evidence="1 2">
    <name type="scientific">Hygrophoropsis aurantiaca</name>
    <dbReference type="NCBI Taxonomy" id="72124"/>
    <lineage>
        <taxon>Eukaryota</taxon>
        <taxon>Fungi</taxon>
        <taxon>Dikarya</taxon>
        <taxon>Basidiomycota</taxon>
        <taxon>Agaricomycotina</taxon>
        <taxon>Agaricomycetes</taxon>
        <taxon>Agaricomycetidae</taxon>
        <taxon>Boletales</taxon>
        <taxon>Coniophorineae</taxon>
        <taxon>Hygrophoropsidaceae</taxon>
        <taxon>Hygrophoropsis</taxon>
    </lineage>
</organism>
<comment type="caution">
    <text evidence="1">The sequence shown here is derived from an EMBL/GenBank/DDBJ whole genome shotgun (WGS) entry which is preliminary data.</text>
</comment>
<dbReference type="EMBL" id="MU267589">
    <property type="protein sequence ID" value="KAH7916748.1"/>
    <property type="molecule type" value="Genomic_DNA"/>
</dbReference>
<reference evidence="1" key="1">
    <citation type="journal article" date="2021" name="New Phytol.">
        <title>Evolutionary innovations through gain and loss of genes in the ectomycorrhizal Boletales.</title>
        <authorList>
            <person name="Wu G."/>
            <person name="Miyauchi S."/>
            <person name="Morin E."/>
            <person name="Kuo A."/>
            <person name="Drula E."/>
            <person name="Varga T."/>
            <person name="Kohler A."/>
            <person name="Feng B."/>
            <person name="Cao Y."/>
            <person name="Lipzen A."/>
            <person name="Daum C."/>
            <person name="Hundley H."/>
            <person name="Pangilinan J."/>
            <person name="Johnson J."/>
            <person name="Barry K."/>
            <person name="LaButti K."/>
            <person name="Ng V."/>
            <person name="Ahrendt S."/>
            <person name="Min B."/>
            <person name="Choi I.G."/>
            <person name="Park H."/>
            <person name="Plett J.M."/>
            <person name="Magnuson J."/>
            <person name="Spatafora J.W."/>
            <person name="Nagy L.G."/>
            <person name="Henrissat B."/>
            <person name="Grigoriev I.V."/>
            <person name="Yang Z.L."/>
            <person name="Xu J."/>
            <person name="Martin F.M."/>
        </authorList>
    </citation>
    <scope>NUCLEOTIDE SEQUENCE</scope>
    <source>
        <strain evidence="1">ATCC 28755</strain>
    </source>
</reference>
<keyword evidence="2" id="KW-1185">Reference proteome</keyword>
<evidence type="ECO:0000313" key="1">
    <source>
        <dbReference type="EMBL" id="KAH7916748.1"/>
    </source>
</evidence>
<sequence length="378" mass="41872">MVNWSAPSELAIEGDAFVKMIYCLFGLYLWEVFLTSGFEWSIIRGRRKVAWPLLCLVFFFLCRYCMLLAFIGLIISFSVKTKINCIALYTFISFAGNTTILGASTSLAIRTMALWEWRPLIICAIGALGLVHWGLLIRGMFVVRATWSDEAQVCVVDYTNHTLLNVTFFFTMGFDFAIMVFTAVALGRRISHSGLTGLLFRDGFVYFLISFTSNTFPAVLNVLNLNVEMNVVATVPAVAISAIAACRAVIRLKEYNYKESSAAASPNLVTTFGGNILPLSPKGRTSFRTVAPRQGVRPEVRVTTDSFTLAELSPTSGMRTASTSIKSPYEKDWSDPDSDRTSTDSDRPTKLPRLDVIRETGHLSPSSLSPHSVHFDAV</sequence>
<evidence type="ECO:0000313" key="2">
    <source>
        <dbReference type="Proteomes" id="UP000790377"/>
    </source>
</evidence>
<proteinExistence type="predicted"/>
<protein>
    <submittedName>
        <fullName evidence="1">Uncharacterized protein</fullName>
    </submittedName>
</protein>
<name>A0ACB8AUN8_9AGAM</name>
<gene>
    <name evidence="1" type="ORF">BJ138DRAFT_1175594</name>
</gene>